<dbReference type="Gene3D" id="2.70.70.10">
    <property type="entry name" value="Glucose Permease (Domain IIA)"/>
    <property type="match status" value="1"/>
</dbReference>
<dbReference type="CDD" id="cd12797">
    <property type="entry name" value="M23_peptidase"/>
    <property type="match status" value="1"/>
</dbReference>
<dbReference type="eggNOG" id="COG0739">
    <property type="taxonomic scope" value="Bacteria"/>
</dbReference>
<evidence type="ECO:0000259" key="1">
    <source>
        <dbReference type="Pfam" id="PF01551"/>
    </source>
</evidence>
<dbReference type="Pfam" id="PF01551">
    <property type="entry name" value="Peptidase_M23"/>
    <property type="match status" value="1"/>
</dbReference>
<accession>C8X6R4</accession>
<dbReference type="InParanoid" id="C8X6R4"/>
<dbReference type="EMBL" id="CP001737">
    <property type="protein sequence ID" value="ACV80812.1"/>
    <property type="molecule type" value="Genomic_DNA"/>
</dbReference>
<dbReference type="RefSeq" id="WP_015749627.1">
    <property type="nucleotide sequence ID" value="NC_013235.1"/>
</dbReference>
<keyword evidence="3" id="KW-1185">Reference proteome</keyword>
<feature type="domain" description="M23ase beta-sheet core" evidence="1">
    <location>
        <begin position="76"/>
        <end position="193"/>
    </location>
</feature>
<proteinExistence type="predicted"/>
<dbReference type="PROSITE" id="PS51257">
    <property type="entry name" value="PROKAR_LIPOPROTEIN"/>
    <property type="match status" value="1"/>
</dbReference>
<protein>
    <submittedName>
        <fullName evidence="2">Peptidase M23</fullName>
    </submittedName>
</protein>
<reference evidence="2 3" key="2">
    <citation type="journal article" date="2010" name="Stand. Genomic Sci.">
        <title>Complete genome sequence of Nakamurella multipartita type strain (Y-104).</title>
        <authorList>
            <person name="Tice H."/>
            <person name="Mayilraj S."/>
            <person name="Sims D."/>
            <person name="Lapidus A."/>
            <person name="Nolan M."/>
            <person name="Lucas S."/>
            <person name="Glavina Del Rio T."/>
            <person name="Copeland A."/>
            <person name="Cheng J.F."/>
            <person name="Meincke L."/>
            <person name="Bruce D."/>
            <person name="Goodwin L."/>
            <person name="Pitluck S."/>
            <person name="Ivanova N."/>
            <person name="Mavromatis K."/>
            <person name="Ovchinnikova G."/>
            <person name="Pati A."/>
            <person name="Chen A."/>
            <person name="Palaniappan K."/>
            <person name="Land M."/>
            <person name="Hauser L."/>
            <person name="Chang Y.J."/>
            <person name="Jeffries C.D."/>
            <person name="Detter J.C."/>
            <person name="Brettin T."/>
            <person name="Rohde M."/>
            <person name="Goker M."/>
            <person name="Bristow J."/>
            <person name="Eisen J.A."/>
            <person name="Markowitz V."/>
            <person name="Hugenholtz P."/>
            <person name="Kyrpides N.C."/>
            <person name="Klenk H.P."/>
            <person name="Chen F."/>
        </authorList>
    </citation>
    <scope>NUCLEOTIDE SEQUENCE [LARGE SCALE GENOMIC DNA]</scope>
    <source>
        <strain evidence="3">ATCC 700099 / DSM 44233 / CIP 104796 / JCM 9543 / NBRC 105858 / Y-104</strain>
    </source>
</reference>
<name>C8X6R4_NAKMY</name>
<dbReference type="GO" id="GO:0004222">
    <property type="term" value="F:metalloendopeptidase activity"/>
    <property type="evidence" value="ECO:0007669"/>
    <property type="project" value="TreeGrafter"/>
</dbReference>
<dbReference type="Proteomes" id="UP000002218">
    <property type="component" value="Chromosome"/>
</dbReference>
<dbReference type="HOGENOM" id="CLU_1179208_0_0_11"/>
<dbReference type="SUPFAM" id="SSF51261">
    <property type="entry name" value="Duplicated hybrid motif"/>
    <property type="match status" value="1"/>
</dbReference>
<dbReference type="PANTHER" id="PTHR21666:SF294">
    <property type="entry name" value="PEPTIDASE M23"/>
    <property type="match status" value="1"/>
</dbReference>
<dbReference type="InterPro" id="IPR016047">
    <property type="entry name" value="M23ase_b-sheet_dom"/>
</dbReference>
<reference evidence="3" key="1">
    <citation type="submission" date="2009-09" db="EMBL/GenBank/DDBJ databases">
        <title>The complete genome of Nakamurella multipartita DSM 44233.</title>
        <authorList>
            <consortium name="US DOE Joint Genome Institute (JGI-PGF)"/>
            <person name="Lucas S."/>
            <person name="Copeland A."/>
            <person name="Lapidus A."/>
            <person name="Glavina del Rio T."/>
            <person name="Dalin E."/>
            <person name="Tice H."/>
            <person name="Bruce D."/>
            <person name="Goodwin L."/>
            <person name="Pitluck S."/>
            <person name="Kyrpides N."/>
            <person name="Mavromatis K."/>
            <person name="Ivanova N."/>
            <person name="Ovchinnikova G."/>
            <person name="Sims D."/>
            <person name="Meincke L."/>
            <person name="Brettin T."/>
            <person name="Detter J.C."/>
            <person name="Han C."/>
            <person name="Larimer F."/>
            <person name="Land M."/>
            <person name="Hauser L."/>
            <person name="Markowitz V."/>
            <person name="Cheng J.-F."/>
            <person name="Hugenholtz P."/>
            <person name="Woyke T."/>
            <person name="Wu D."/>
            <person name="Klenk H.-P."/>
            <person name="Eisen J.A."/>
        </authorList>
    </citation>
    <scope>NUCLEOTIDE SEQUENCE [LARGE SCALE GENOMIC DNA]</scope>
    <source>
        <strain evidence="3">ATCC 700099 / DSM 44233 / CIP 104796 / JCM 9543 / NBRC 105858 / Y-104</strain>
    </source>
</reference>
<dbReference type="AlphaFoldDB" id="C8X6R4"/>
<dbReference type="InterPro" id="IPR011055">
    <property type="entry name" value="Dup_hybrid_motif"/>
</dbReference>
<dbReference type="PANTHER" id="PTHR21666">
    <property type="entry name" value="PEPTIDASE-RELATED"/>
    <property type="match status" value="1"/>
</dbReference>
<dbReference type="InterPro" id="IPR050570">
    <property type="entry name" value="Cell_wall_metabolism_enzyme"/>
</dbReference>
<dbReference type="STRING" id="479431.Namu_4533"/>
<sequence precursor="true">MIGAGARWRRSGAALAGVLLAGLLVSCGSDSRPDTSYLLPWPGGSSFAVLQGPLIVDQWGACSSGCGSHRDEDGQHAWDFDLPEGTPVVAARGGIVGLAVGSWPADHCGGLAPVADQPPGYLVSDSMGNQTNLVRIDHGDGTSALYLHLSEVDPQILTKARTGEPVVRGEQLGLSGRTGLTGCVPHLHFQVEQTVRADWYTTSLPISFTDPDVLAQDPNGVPAEGGTYVSGNATS</sequence>
<evidence type="ECO:0000313" key="2">
    <source>
        <dbReference type="EMBL" id="ACV80812.1"/>
    </source>
</evidence>
<evidence type="ECO:0000313" key="3">
    <source>
        <dbReference type="Proteomes" id="UP000002218"/>
    </source>
</evidence>
<dbReference type="KEGG" id="nml:Namu_4533"/>
<gene>
    <name evidence="2" type="ordered locus">Namu_4533</name>
</gene>
<organism evidence="2 3">
    <name type="scientific">Nakamurella multipartita (strain ATCC 700099 / DSM 44233 / CIP 104796 / JCM 9543 / NBRC 105858 / Y-104)</name>
    <name type="common">Microsphaera multipartita</name>
    <dbReference type="NCBI Taxonomy" id="479431"/>
    <lineage>
        <taxon>Bacteria</taxon>
        <taxon>Bacillati</taxon>
        <taxon>Actinomycetota</taxon>
        <taxon>Actinomycetes</taxon>
        <taxon>Nakamurellales</taxon>
        <taxon>Nakamurellaceae</taxon>
        <taxon>Nakamurella</taxon>
    </lineage>
</organism>